<keyword evidence="2" id="KW-0732">Signal</keyword>
<organism evidence="3">
    <name type="scientific">Timema shepardi</name>
    <name type="common">Walking stick</name>
    <dbReference type="NCBI Taxonomy" id="629360"/>
    <lineage>
        <taxon>Eukaryota</taxon>
        <taxon>Metazoa</taxon>
        <taxon>Ecdysozoa</taxon>
        <taxon>Arthropoda</taxon>
        <taxon>Hexapoda</taxon>
        <taxon>Insecta</taxon>
        <taxon>Pterygota</taxon>
        <taxon>Neoptera</taxon>
        <taxon>Polyneoptera</taxon>
        <taxon>Phasmatodea</taxon>
        <taxon>Timematodea</taxon>
        <taxon>Timematoidea</taxon>
        <taxon>Timematidae</taxon>
        <taxon>Timema</taxon>
    </lineage>
</organism>
<evidence type="ECO:0000256" key="2">
    <source>
        <dbReference type="SAM" id="SignalP"/>
    </source>
</evidence>
<name>A0A7R9ASF7_TIMSH</name>
<gene>
    <name evidence="3" type="ORF">TSIB3V08_LOCUS3797</name>
</gene>
<feature type="region of interest" description="Disordered" evidence="1">
    <location>
        <begin position="467"/>
        <end position="486"/>
    </location>
</feature>
<accession>A0A7R9ASF7</accession>
<feature type="chain" id="PRO_5030555273" evidence="2">
    <location>
        <begin position="24"/>
        <end position="543"/>
    </location>
</feature>
<feature type="compositionally biased region" description="Low complexity" evidence="1">
    <location>
        <begin position="99"/>
        <end position="111"/>
    </location>
</feature>
<feature type="compositionally biased region" description="Basic and acidic residues" evidence="1">
    <location>
        <begin position="467"/>
        <end position="484"/>
    </location>
</feature>
<sequence>MYRMQGAMHLIIPLVSMVSLCKSLILGSVRPGNFTLLHEPENTQNVAFSQPDVNHYLQRQPGPQQYRNDSLFYADGPLFKWLPPGGRGKRYVTAEETKQSSSETQETQQEEGLSGLFDNQGQEDLVRGKRKGLARGEGYDGVPPSTFELIQACRGARLDWPPCNLFFSYPWSVYGVDDKDEGNTELKDEEKWLPDSEVDTISLQGNSVSVDPNPRSKRSSPLERKRELNAFREWDDESISKFSNWFRKRGQKFFSWGGKKDPKLFDSGRKRDPRFFSWGGKRDPRFFSWGGKRDPKFFSWGGKRDPRFFSWGRDPKFFSWGGKRVPRFFSWGGKRDPKFFSWGGKRDPRFFSWGGKRDPRFFSWGGKRDPRFFSWGGKRDPKFISWNEKTNLDMVQPASKNNYSNILFFKKTVSIPDAKGIKHVFSSQRGEIIPLDLTYSEKNDKSDQMLPTDEMKTLGETRVMHDHDNNDKHVVTPDQKKSEEDAFPDNFQPTFNDVGHIKPLSNREGIKYSLYSEDEDENISFFDSVDSEYKQEFPSISEK</sequence>
<reference evidence="3" key="1">
    <citation type="submission" date="2020-11" db="EMBL/GenBank/DDBJ databases">
        <authorList>
            <person name="Tran Van P."/>
        </authorList>
    </citation>
    <scope>NUCLEOTIDE SEQUENCE</scope>
</reference>
<dbReference type="EMBL" id="OC001291">
    <property type="protein sequence ID" value="CAD7259593.1"/>
    <property type="molecule type" value="Genomic_DNA"/>
</dbReference>
<proteinExistence type="predicted"/>
<dbReference type="AlphaFoldDB" id="A0A7R9ASF7"/>
<evidence type="ECO:0000256" key="1">
    <source>
        <dbReference type="SAM" id="MobiDB-lite"/>
    </source>
</evidence>
<feature type="region of interest" description="Disordered" evidence="1">
    <location>
        <begin position="95"/>
        <end position="114"/>
    </location>
</feature>
<protein>
    <submittedName>
        <fullName evidence="3">Uncharacterized protein</fullName>
    </submittedName>
</protein>
<evidence type="ECO:0000313" key="3">
    <source>
        <dbReference type="EMBL" id="CAD7259593.1"/>
    </source>
</evidence>
<feature type="signal peptide" evidence="2">
    <location>
        <begin position="1"/>
        <end position="23"/>
    </location>
</feature>